<gene>
    <name evidence="1" type="ORF">DI609_05755</name>
</gene>
<dbReference type="Proteomes" id="UP000249451">
    <property type="component" value="Unassembled WGS sequence"/>
</dbReference>
<proteinExistence type="predicted"/>
<evidence type="ECO:0000313" key="2">
    <source>
        <dbReference type="Proteomes" id="UP000249451"/>
    </source>
</evidence>
<comment type="caution">
    <text evidence="1">The sequence shown here is derived from an EMBL/GenBank/DDBJ whole genome shotgun (WGS) entry which is preliminary data.</text>
</comment>
<reference evidence="1 2" key="1">
    <citation type="submission" date="2017-11" db="EMBL/GenBank/DDBJ databases">
        <title>Infants hospitalized years apart are colonized by the same room-sourced microbial strains.</title>
        <authorList>
            <person name="Brooks B."/>
            <person name="Olm M.R."/>
            <person name="Firek B.A."/>
            <person name="Baker R."/>
            <person name="Thomas B.C."/>
            <person name="Morowitz M.J."/>
            <person name="Banfield J.F."/>
        </authorList>
    </citation>
    <scope>NUCLEOTIDE SEQUENCE [LARGE SCALE GENOMIC DNA]</scope>
    <source>
        <strain evidence="1">S2_012_000_R3_87</strain>
    </source>
</reference>
<dbReference type="AlphaFoldDB" id="A0A2W5D0I6"/>
<accession>A0A2W5D0I6</accession>
<organism evidence="1 2">
    <name type="scientific">Corynebacterium urealyticum</name>
    <dbReference type="NCBI Taxonomy" id="43771"/>
    <lineage>
        <taxon>Bacteria</taxon>
        <taxon>Bacillati</taxon>
        <taxon>Actinomycetota</taxon>
        <taxon>Actinomycetes</taxon>
        <taxon>Mycobacteriales</taxon>
        <taxon>Corynebacteriaceae</taxon>
        <taxon>Corynebacterium</taxon>
    </lineage>
</organism>
<dbReference type="EMBL" id="QFNY01000113">
    <property type="protein sequence ID" value="PZP00736.1"/>
    <property type="molecule type" value="Genomic_DNA"/>
</dbReference>
<name>A0A2W5D0I6_9CORY</name>
<evidence type="ECO:0000313" key="1">
    <source>
        <dbReference type="EMBL" id="PZP00736.1"/>
    </source>
</evidence>
<sequence>MAIKTVLLGKMRGEGWLFQPKENVRYYLPKGDYTFLAVISPGSTRGLSIFAGGGRPDLIKASVSVTKRGIEWVEFSGDIWRVAIVPGVVADKAPETMPAPNPDGTLPRNFRGEFELGVLYKVGDTVKANSGVPDSSGTYECVEEHTSTFYDYPWNSPRRWKRILDANGNPV</sequence>
<protein>
    <submittedName>
        <fullName evidence="1">Uncharacterized protein</fullName>
    </submittedName>
</protein>